<feature type="compositionally biased region" description="Basic and acidic residues" evidence="1">
    <location>
        <begin position="81"/>
        <end position="101"/>
    </location>
</feature>
<protein>
    <submittedName>
        <fullName evidence="3">Uncharacterized protein</fullName>
    </submittedName>
</protein>
<sequence>MSKNVILLPLNRLKNNALCLSVILSSAVTIISSRTLEMGIGQVVVLFGLSWVGIFGLSFLLMIKTEMSRRGLHHAAPIENSSERRQRASLRERTQRWWELN</sequence>
<keyword evidence="2" id="KW-0472">Membrane</keyword>
<keyword evidence="4" id="KW-1185">Reference proteome</keyword>
<keyword evidence="2" id="KW-1133">Transmembrane helix</keyword>
<dbReference type="EMBL" id="QLUW01000004">
    <property type="protein sequence ID" value="RAP74358.1"/>
    <property type="molecule type" value="Genomic_DNA"/>
</dbReference>
<evidence type="ECO:0000313" key="3">
    <source>
        <dbReference type="EMBL" id="RAP74358.1"/>
    </source>
</evidence>
<accession>A0A328TV00</accession>
<comment type="caution">
    <text evidence="3">The sequence shown here is derived from an EMBL/GenBank/DDBJ whole genome shotgun (WGS) entry which is preliminary data.</text>
</comment>
<name>A0A328TV00_9BACL</name>
<feature type="transmembrane region" description="Helical" evidence="2">
    <location>
        <begin position="43"/>
        <end position="63"/>
    </location>
</feature>
<feature type="region of interest" description="Disordered" evidence="1">
    <location>
        <begin position="74"/>
        <end position="101"/>
    </location>
</feature>
<evidence type="ECO:0000313" key="4">
    <source>
        <dbReference type="Proteomes" id="UP000249260"/>
    </source>
</evidence>
<gene>
    <name evidence="3" type="ORF">DL346_19945</name>
</gene>
<organism evidence="3 4">
    <name type="scientific">Paenibacillus montanisoli</name>
    <dbReference type="NCBI Taxonomy" id="2081970"/>
    <lineage>
        <taxon>Bacteria</taxon>
        <taxon>Bacillati</taxon>
        <taxon>Bacillota</taxon>
        <taxon>Bacilli</taxon>
        <taxon>Bacillales</taxon>
        <taxon>Paenibacillaceae</taxon>
        <taxon>Paenibacillus</taxon>
    </lineage>
</organism>
<dbReference type="AlphaFoldDB" id="A0A328TV00"/>
<proteinExistence type="predicted"/>
<dbReference type="Proteomes" id="UP000249260">
    <property type="component" value="Unassembled WGS sequence"/>
</dbReference>
<evidence type="ECO:0000256" key="1">
    <source>
        <dbReference type="SAM" id="MobiDB-lite"/>
    </source>
</evidence>
<evidence type="ECO:0000256" key="2">
    <source>
        <dbReference type="SAM" id="Phobius"/>
    </source>
</evidence>
<reference evidence="3 4" key="1">
    <citation type="submission" date="2018-06" db="EMBL/GenBank/DDBJ databases">
        <title>Paenibacillus montanisoli sp. nov., isolated from mountain area soil.</title>
        <authorList>
            <person name="Wu M."/>
        </authorList>
    </citation>
    <scope>NUCLEOTIDE SEQUENCE [LARGE SCALE GENOMIC DNA]</scope>
    <source>
        <strain evidence="3 4">RA17</strain>
    </source>
</reference>
<keyword evidence="2" id="KW-0812">Transmembrane</keyword>